<dbReference type="InterPro" id="IPR028942">
    <property type="entry name" value="WHIM1_dom"/>
</dbReference>
<feature type="region of interest" description="Disordered" evidence="10">
    <location>
        <begin position="171"/>
        <end position="255"/>
    </location>
</feature>
<evidence type="ECO:0000256" key="4">
    <source>
        <dbReference type="ARBA" id="ARBA00022499"/>
    </source>
</evidence>
<dbReference type="GO" id="GO:0005737">
    <property type="term" value="C:cytoplasm"/>
    <property type="evidence" value="ECO:0007669"/>
    <property type="project" value="UniProtKB-SubCell"/>
</dbReference>
<evidence type="ECO:0000256" key="6">
    <source>
        <dbReference type="ARBA" id="ARBA00022843"/>
    </source>
</evidence>
<evidence type="ECO:0000259" key="12">
    <source>
        <dbReference type="Pfam" id="PF15612"/>
    </source>
</evidence>
<protein>
    <submittedName>
        <fullName evidence="13">Uncharacterized protein</fullName>
    </submittedName>
</protein>
<name>A0A5P1FIZ0_ASPOF</name>
<dbReference type="PANTHER" id="PTHR31169">
    <property type="entry name" value="OS05G0300700 PROTEIN"/>
    <property type="match status" value="1"/>
</dbReference>
<evidence type="ECO:0000256" key="2">
    <source>
        <dbReference type="ARBA" id="ARBA00004496"/>
    </source>
</evidence>
<accession>A0A5P1FIZ0</accession>
<evidence type="ECO:0000256" key="3">
    <source>
        <dbReference type="ARBA" id="ARBA00022490"/>
    </source>
</evidence>
<gene>
    <name evidence="13" type="ORF">A4U43_C02F9260</name>
</gene>
<evidence type="ECO:0000259" key="11">
    <source>
        <dbReference type="Pfam" id="PF10497"/>
    </source>
</evidence>
<keyword evidence="8" id="KW-0804">Transcription</keyword>
<comment type="subcellular location">
    <subcellularLocation>
        <location evidence="2">Cytoplasm</location>
    </subcellularLocation>
    <subcellularLocation>
        <location evidence="1">Nucleus</location>
    </subcellularLocation>
</comment>
<feature type="compositionally biased region" description="Polar residues" evidence="10">
    <location>
        <begin position="234"/>
        <end position="243"/>
    </location>
</feature>
<reference evidence="14" key="1">
    <citation type="journal article" date="2017" name="Nat. Commun.">
        <title>The asparagus genome sheds light on the origin and evolution of a young Y chromosome.</title>
        <authorList>
            <person name="Harkess A."/>
            <person name="Zhou J."/>
            <person name="Xu C."/>
            <person name="Bowers J.E."/>
            <person name="Van der Hulst R."/>
            <person name="Ayyampalayam S."/>
            <person name="Mercati F."/>
            <person name="Riccardi P."/>
            <person name="McKain M.R."/>
            <person name="Kakrana A."/>
            <person name="Tang H."/>
            <person name="Ray J."/>
            <person name="Groenendijk J."/>
            <person name="Arikit S."/>
            <person name="Mathioni S.M."/>
            <person name="Nakano M."/>
            <person name="Shan H."/>
            <person name="Telgmann-Rauber A."/>
            <person name="Kanno A."/>
            <person name="Yue Z."/>
            <person name="Chen H."/>
            <person name="Li W."/>
            <person name="Chen Y."/>
            <person name="Xu X."/>
            <person name="Zhang Y."/>
            <person name="Luo S."/>
            <person name="Chen H."/>
            <person name="Gao J."/>
            <person name="Mao Z."/>
            <person name="Pires J.C."/>
            <person name="Luo M."/>
            <person name="Kudrna D."/>
            <person name="Wing R.A."/>
            <person name="Meyers B.C."/>
            <person name="Yi K."/>
            <person name="Kong H."/>
            <person name="Lavrijsen P."/>
            <person name="Sunseri F."/>
            <person name="Falavigna A."/>
            <person name="Ye Y."/>
            <person name="Leebens-Mack J.H."/>
            <person name="Chen G."/>
        </authorList>
    </citation>
    <scope>NUCLEOTIDE SEQUENCE [LARGE SCALE GENOMIC DNA]</scope>
    <source>
        <strain evidence="14">cv. DH0086</strain>
    </source>
</reference>
<dbReference type="PANTHER" id="PTHR31169:SF8">
    <property type="entry name" value="ZINC-FINGER DOMAIN OF MONOAMINE-OXIDASE A REPRESSOR R1 PROTEIN"/>
    <property type="match status" value="1"/>
</dbReference>
<organism evidence="13 14">
    <name type="scientific">Asparagus officinalis</name>
    <name type="common">Garden asparagus</name>
    <dbReference type="NCBI Taxonomy" id="4686"/>
    <lineage>
        <taxon>Eukaryota</taxon>
        <taxon>Viridiplantae</taxon>
        <taxon>Streptophyta</taxon>
        <taxon>Embryophyta</taxon>
        <taxon>Tracheophyta</taxon>
        <taxon>Spermatophyta</taxon>
        <taxon>Magnoliopsida</taxon>
        <taxon>Liliopsida</taxon>
        <taxon>Asparagales</taxon>
        <taxon>Asparagaceae</taxon>
        <taxon>Asparagoideae</taxon>
        <taxon>Asparagus</taxon>
    </lineage>
</organism>
<proteinExistence type="predicted"/>
<dbReference type="Proteomes" id="UP000243459">
    <property type="component" value="Chromosome 2"/>
</dbReference>
<feature type="compositionally biased region" description="Polar residues" evidence="10">
    <location>
        <begin position="177"/>
        <end position="194"/>
    </location>
</feature>
<evidence type="ECO:0000256" key="8">
    <source>
        <dbReference type="ARBA" id="ARBA00023163"/>
    </source>
</evidence>
<dbReference type="EMBL" id="CM007382">
    <property type="protein sequence ID" value="ONK77673.1"/>
    <property type="molecule type" value="Genomic_DNA"/>
</dbReference>
<evidence type="ECO:0000256" key="1">
    <source>
        <dbReference type="ARBA" id="ARBA00004123"/>
    </source>
</evidence>
<dbReference type="InterPro" id="IPR040221">
    <property type="entry name" value="CDCA7/CDA7L"/>
</dbReference>
<dbReference type="OMA" id="PIDSCAG"/>
<evidence type="ECO:0000256" key="10">
    <source>
        <dbReference type="SAM" id="MobiDB-lite"/>
    </source>
</evidence>
<dbReference type="GO" id="GO:0005634">
    <property type="term" value="C:nucleus"/>
    <property type="evidence" value="ECO:0007669"/>
    <property type="project" value="UniProtKB-SubCell"/>
</dbReference>
<dbReference type="Pfam" id="PF15612">
    <property type="entry name" value="WHIM1"/>
    <property type="match status" value="1"/>
</dbReference>
<evidence type="ECO:0000256" key="5">
    <source>
        <dbReference type="ARBA" id="ARBA00022553"/>
    </source>
</evidence>
<feature type="domain" description="WHIM1" evidence="12">
    <location>
        <begin position="365"/>
        <end position="392"/>
    </location>
</feature>
<dbReference type="OrthoDB" id="298344at2759"/>
<sequence length="535" mass="59516">MALAENSSAENTVAEINQREESSNQNLAAENSAPGVKPREEGSCQNHLSLKKKRTNNLGVRVKGARTYDYVNGKTSHRCRQKTRGFAVFCKQLKKDKLCTLTYCHKCLLNRYGKNTDEVGKLESWICPKCRGVCNCSFCMKRKGFQPTGVLAHVAKSNGFNSVHELLDNKGAKKMEPQSTESTPSFYNKVSLSSKRSHDKENQSLENEAGPNEEELAKRLKFGTSGVNKEHGNQSHGDANSNPLEDITLPQGSPLTEVAGTELPALDVGAALRFLEFCYAFSKVLDIRERQPECILRDLTRGCLERHGVYSAHVEFTIKLLSLIGMEMKNGRDAWLQALKRCIEKSKCTLEGLPLDLLGNGSNGYDNLEPSMKLKILNFLCDEVLYTEKLRSWIDKVAVKFDEGRKENRRKLLAAKKKEKLLKQQVKDEAAKAMLLAREETPPSLPEFDGFLSQSRADTDGVHAEVLAYVELMPKMATRNLVLPSNMPDMLISIIFSSSCMGGSWMPHKNNASAGHCSCGESLTELCHGSKSLFL</sequence>
<dbReference type="Pfam" id="PF10497">
    <property type="entry name" value="zf-4CXXC_R1"/>
    <property type="match status" value="1"/>
</dbReference>
<dbReference type="InterPro" id="IPR018866">
    <property type="entry name" value="Znf-4CXXC_R1"/>
</dbReference>
<evidence type="ECO:0000256" key="9">
    <source>
        <dbReference type="ARBA" id="ARBA00023242"/>
    </source>
</evidence>
<dbReference type="Gramene" id="ONK77673">
    <property type="protein sequence ID" value="ONK77673"/>
    <property type="gene ID" value="A4U43_C02F9260"/>
</dbReference>
<keyword evidence="3" id="KW-0963">Cytoplasm</keyword>
<keyword evidence="14" id="KW-1185">Reference proteome</keyword>
<keyword evidence="6" id="KW-0832">Ubl conjugation</keyword>
<feature type="domain" description="Zinc-finger" evidence="11">
    <location>
        <begin position="68"/>
        <end position="167"/>
    </location>
</feature>
<keyword evidence="5" id="KW-0597">Phosphoprotein</keyword>
<evidence type="ECO:0000256" key="7">
    <source>
        <dbReference type="ARBA" id="ARBA00023015"/>
    </source>
</evidence>
<evidence type="ECO:0000313" key="13">
    <source>
        <dbReference type="EMBL" id="ONK77673.1"/>
    </source>
</evidence>
<dbReference type="AlphaFoldDB" id="A0A5P1FIZ0"/>
<feature type="region of interest" description="Disordered" evidence="10">
    <location>
        <begin position="1"/>
        <end position="46"/>
    </location>
</feature>
<keyword evidence="4" id="KW-1017">Isopeptide bond</keyword>
<evidence type="ECO:0000313" key="14">
    <source>
        <dbReference type="Proteomes" id="UP000243459"/>
    </source>
</evidence>
<dbReference type="GO" id="GO:0006355">
    <property type="term" value="P:regulation of DNA-templated transcription"/>
    <property type="evidence" value="ECO:0007669"/>
    <property type="project" value="InterPro"/>
</dbReference>
<keyword evidence="9" id="KW-0539">Nucleus</keyword>
<keyword evidence="7" id="KW-0805">Transcription regulation</keyword>
<feature type="compositionally biased region" description="Polar residues" evidence="10">
    <location>
        <begin position="1"/>
        <end position="15"/>
    </location>
</feature>